<keyword evidence="3" id="KW-1133">Transmembrane helix</keyword>
<keyword evidence="3" id="KW-0812">Transmembrane</keyword>
<evidence type="ECO:0000256" key="3">
    <source>
        <dbReference type="SAM" id="Phobius"/>
    </source>
</evidence>
<keyword evidence="6" id="KW-1185">Reference proteome</keyword>
<protein>
    <submittedName>
        <fullName evidence="5">Cold shock and DUF1294 domain-containing protein</fullName>
    </submittedName>
</protein>
<dbReference type="Pfam" id="PF06961">
    <property type="entry name" value="DUF1294"/>
    <property type="match status" value="1"/>
</dbReference>
<reference evidence="5 6" key="1">
    <citation type="submission" date="2023-12" db="EMBL/GenBank/DDBJ databases">
        <title>Baltic Sea Cyanobacteria.</title>
        <authorList>
            <person name="Delbaje E."/>
            <person name="Fewer D.P."/>
            <person name="Shishido T.K."/>
        </authorList>
    </citation>
    <scope>NUCLEOTIDE SEQUENCE [LARGE SCALE GENOMIC DNA]</scope>
    <source>
        <strain evidence="5 6">UHCC-0300</strain>
    </source>
</reference>
<dbReference type="PROSITE" id="PS51857">
    <property type="entry name" value="CSD_2"/>
    <property type="match status" value="1"/>
</dbReference>
<keyword evidence="1" id="KW-0597">Phosphoprotein</keyword>
<evidence type="ECO:0000259" key="4">
    <source>
        <dbReference type="PROSITE" id="PS51857"/>
    </source>
</evidence>
<dbReference type="RefSeq" id="WP_323197844.1">
    <property type="nucleotide sequence ID" value="NZ_JAYGHG010000046.1"/>
</dbReference>
<proteinExistence type="predicted"/>
<dbReference type="InterPro" id="IPR012340">
    <property type="entry name" value="NA-bd_OB-fold"/>
</dbReference>
<comment type="caution">
    <text evidence="5">The sequence shown here is derived from an EMBL/GenBank/DDBJ whole genome shotgun (WGS) entry which is preliminary data.</text>
</comment>
<dbReference type="PANTHER" id="PTHR12962:SF1">
    <property type="entry name" value="COLD SHOCK DOMAIN-CONTAINING PROTEIN CG9705"/>
    <property type="match status" value="1"/>
</dbReference>
<dbReference type="InterPro" id="IPR011129">
    <property type="entry name" value="CSD"/>
</dbReference>
<evidence type="ECO:0000256" key="2">
    <source>
        <dbReference type="RuleBase" id="RU000408"/>
    </source>
</evidence>
<dbReference type="Pfam" id="PF00313">
    <property type="entry name" value="CSD"/>
    <property type="match status" value="1"/>
</dbReference>
<dbReference type="PANTHER" id="PTHR12962">
    <property type="entry name" value="CALCIUM-REGULATED HEAT STABLE PROTEIN CRHSP-24-RELATED"/>
    <property type="match status" value="1"/>
</dbReference>
<name>A0ABU5UKD8_9CYAN</name>
<dbReference type="EMBL" id="JAYGHG010000046">
    <property type="protein sequence ID" value="MEA5583545.1"/>
    <property type="molecule type" value="Genomic_DNA"/>
</dbReference>
<comment type="subcellular location">
    <subcellularLocation>
        <location evidence="2">Cytoplasm</location>
    </subcellularLocation>
</comment>
<evidence type="ECO:0000313" key="6">
    <source>
        <dbReference type="Proteomes" id="UP001302120"/>
    </source>
</evidence>
<dbReference type="CDD" id="cd04458">
    <property type="entry name" value="CSP_CDS"/>
    <property type="match status" value="1"/>
</dbReference>
<dbReference type="InterPro" id="IPR052069">
    <property type="entry name" value="Ca-reg_mRNA-binding_domain"/>
</dbReference>
<accession>A0ABU5UKD8</accession>
<feature type="transmembrane region" description="Helical" evidence="3">
    <location>
        <begin position="126"/>
        <end position="145"/>
    </location>
</feature>
<dbReference type="PROSITE" id="PS00352">
    <property type="entry name" value="CSD_1"/>
    <property type="match status" value="1"/>
</dbReference>
<evidence type="ECO:0000313" key="5">
    <source>
        <dbReference type="EMBL" id="MEA5583545.1"/>
    </source>
</evidence>
<organism evidence="5 6">
    <name type="scientific">Nodularia harveyana UHCC-0300</name>
    <dbReference type="NCBI Taxonomy" id="2974287"/>
    <lineage>
        <taxon>Bacteria</taxon>
        <taxon>Bacillati</taxon>
        <taxon>Cyanobacteriota</taxon>
        <taxon>Cyanophyceae</taxon>
        <taxon>Nostocales</taxon>
        <taxon>Nodulariaceae</taxon>
        <taxon>Nodularia</taxon>
    </lineage>
</organism>
<sequence length="224" mass="25387">MKPVRHKGQLIKWKDDRGFGFIESSEGSQEVFIHISAFRNLNRRPQVGDIICYQLAVEQNGKLRGCNASIEGMIISKPVSQSLPSQRPKKLKSPPLVKSSSLGLEVLLLSLIPSLGSIHFLRTTGIPLPLFLYPGMSLITFALYADDKSRAKKGIWRVPEKTLHLCEFFGGWLGGFIAQRKLHHKSSKAAYQVEFWTIVILHLVFWVVWLLAHPTLIKMIFLEK</sequence>
<dbReference type="InterPro" id="IPR019844">
    <property type="entry name" value="CSD_CS"/>
</dbReference>
<dbReference type="InterPro" id="IPR002059">
    <property type="entry name" value="CSP_DNA-bd"/>
</dbReference>
<gene>
    <name evidence="5" type="ORF">VB620_19650</name>
</gene>
<dbReference type="Proteomes" id="UP001302120">
    <property type="component" value="Unassembled WGS sequence"/>
</dbReference>
<feature type="transmembrane region" description="Helical" evidence="3">
    <location>
        <begin position="189"/>
        <end position="212"/>
    </location>
</feature>
<evidence type="ECO:0000256" key="1">
    <source>
        <dbReference type="ARBA" id="ARBA00022553"/>
    </source>
</evidence>
<dbReference type="SUPFAM" id="SSF50249">
    <property type="entry name" value="Nucleic acid-binding proteins"/>
    <property type="match status" value="1"/>
</dbReference>
<dbReference type="InterPro" id="IPR010718">
    <property type="entry name" value="DUF1294"/>
</dbReference>
<dbReference type="SMART" id="SM00357">
    <property type="entry name" value="CSP"/>
    <property type="match status" value="1"/>
</dbReference>
<keyword evidence="3" id="KW-0472">Membrane</keyword>
<dbReference type="Gene3D" id="2.40.50.140">
    <property type="entry name" value="Nucleic acid-binding proteins"/>
    <property type="match status" value="1"/>
</dbReference>
<feature type="domain" description="CSD" evidence="4">
    <location>
        <begin position="5"/>
        <end position="70"/>
    </location>
</feature>